<dbReference type="GO" id="GO:0005829">
    <property type="term" value="C:cytosol"/>
    <property type="evidence" value="ECO:0007669"/>
    <property type="project" value="TreeGrafter"/>
</dbReference>
<dbReference type="PANTHER" id="PTHR30409">
    <property type="entry name" value="CARBAMATE KINASE"/>
    <property type="match status" value="1"/>
</dbReference>
<evidence type="ECO:0000259" key="5">
    <source>
        <dbReference type="Pfam" id="PF00696"/>
    </source>
</evidence>
<dbReference type="Pfam" id="PF00696">
    <property type="entry name" value="AA_kinase"/>
    <property type="match status" value="1"/>
</dbReference>
<dbReference type="PANTHER" id="PTHR30409:SF1">
    <property type="entry name" value="CARBAMATE KINASE-RELATED"/>
    <property type="match status" value="1"/>
</dbReference>
<keyword evidence="3 4" id="KW-0418">Kinase</keyword>
<evidence type="ECO:0000313" key="6">
    <source>
        <dbReference type="EMBL" id="RIQ11277.1"/>
    </source>
</evidence>
<dbReference type="InterPro" id="IPR003964">
    <property type="entry name" value="Carb_kinase"/>
</dbReference>
<dbReference type="EMBL" id="QUAL01000429">
    <property type="protein sequence ID" value="RIQ11277.1"/>
    <property type="molecule type" value="Genomic_DNA"/>
</dbReference>
<organism evidence="6 7">
    <name type="scientific">Jiangella rhizosphaerae</name>
    <dbReference type="NCBI Taxonomy" id="2293569"/>
    <lineage>
        <taxon>Bacteria</taxon>
        <taxon>Bacillati</taxon>
        <taxon>Actinomycetota</taxon>
        <taxon>Actinomycetes</taxon>
        <taxon>Jiangellales</taxon>
        <taxon>Jiangellaceae</taxon>
        <taxon>Jiangella</taxon>
    </lineage>
</organism>
<dbReference type="GO" id="GO:0008804">
    <property type="term" value="F:carbamate kinase activity"/>
    <property type="evidence" value="ECO:0007669"/>
    <property type="project" value="InterPro"/>
</dbReference>
<feature type="domain" description="Aspartate/glutamate/uridylate kinase" evidence="5">
    <location>
        <begin position="1"/>
        <end position="291"/>
    </location>
</feature>
<protein>
    <recommendedName>
        <fullName evidence="4">Carbamate kinase</fullName>
    </recommendedName>
</protein>
<dbReference type="RefSeq" id="WP_119663184.1">
    <property type="nucleotide sequence ID" value="NZ_QUAL01000429.1"/>
</dbReference>
<dbReference type="OrthoDB" id="9766717at2"/>
<dbReference type="SUPFAM" id="SSF53633">
    <property type="entry name" value="Carbamate kinase-like"/>
    <property type="match status" value="1"/>
</dbReference>
<dbReference type="Proteomes" id="UP000284057">
    <property type="component" value="Unassembled WGS sequence"/>
</dbReference>
<keyword evidence="7" id="KW-1185">Reference proteome</keyword>
<dbReference type="AlphaFoldDB" id="A0A418KH27"/>
<sequence length="324" mass="33002">MRVLIALGGNAMTSADGRARPGDQIAAVTAAMEPVADLVAAGDDVVLTHGNGPQVGNLLVKNELAAGVVPPVPLDWCGAQTQGTIGFIVVNALERALTARGVRRRVAAVVTRTLVDAADPGFARPTKPIGRYLPREEAAPLIDHGETWEDRGPRGWRRVVASPEPLEVLDAPAAAALLAAGFVVVANGGGGIPVVRDPDGSIRGVEAVIDKDLGAALLGRALGAEVLVIATDVDGAVLGFGTPDQRAVGTVDVATLRGYAAEGHFASGSMGPKVEAACRFVEQGGRRAVITTLTRIADAVRADTGGAGTTVLPADITREVAGHA</sequence>
<name>A0A418KH27_9ACTN</name>
<dbReference type="Gene3D" id="3.40.1160.10">
    <property type="entry name" value="Acetylglutamate kinase-like"/>
    <property type="match status" value="1"/>
</dbReference>
<accession>A0A418KH27</accession>
<proteinExistence type="inferred from homology"/>
<evidence type="ECO:0000256" key="1">
    <source>
        <dbReference type="ARBA" id="ARBA00011066"/>
    </source>
</evidence>
<dbReference type="NCBIfam" id="NF009007">
    <property type="entry name" value="PRK12352.1"/>
    <property type="match status" value="1"/>
</dbReference>
<evidence type="ECO:0000256" key="2">
    <source>
        <dbReference type="ARBA" id="ARBA00022679"/>
    </source>
</evidence>
<keyword evidence="2 4" id="KW-0808">Transferase</keyword>
<evidence type="ECO:0000313" key="7">
    <source>
        <dbReference type="Proteomes" id="UP000284057"/>
    </source>
</evidence>
<dbReference type="PIRSF" id="PIRSF000723">
    <property type="entry name" value="Carbamate_kin"/>
    <property type="match status" value="1"/>
</dbReference>
<reference evidence="6 7" key="1">
    <citation type="submission" date="2018-09" db="EMBL/GenBank/DDBJ databases">
        <title>Isolation, diversity and antifungal activity of actinobacteria from wheat.</title>
        <authorList>
            <person name="Han C."/>
        </authorList>
    </citation>
    <scope>NUCLEOTIDE SEQUENCE [LARGE SCALE GENOMIC DNA]</scope>
    <source>
        <strain evidence="6 7">NEAU-YY265</strain>
    </source>
</reference>
<dbReference type="InterPro" id="IPR036393">
    <property type="entry name" value="AceGlu_kinase-like_sf"/>
</dbReference>
<dbReference type="InterPro" id="IPR001048">
    <property type="entry name" value="Asp/Glu/Uridylate_kinase"/>
</dbReference>
<evidence type="ECO:0000256" key="3">
    <source>
        <dbReference type="ARBA" id="ARBA00022777"/>
    </source>
</evidence>
<dbReference type="GO" id="GO:0019546">
    <property type="term" value="P:L-arginine deiminase pathway"/>
    <property type="evidence" value="ECO:0007669"/>
    <property type="project" value="TreeGrafter"/>
</dbReference>
<gene>
    <name evidence="6" type="ORF">DY240_29330</name>
</gene>
<dbReference type="PRINTS" id="PR01469">
    <property type="entry name" value="CARBMTKINASE"/>
</dbReference>
<comment type="similarity">
    <text evidence="1 4">Belongs to the carbamate kinase family.</text>
</comment>
<dbReference type="CDD" id="cd04235">
    <property type="entry name" value="AAK_CK"/>
    <property type="match status" value="1"/>
</dbReference>
<evidence type="ECO:0000256" key="4">
    <source>
        <dbReference type="PIRNR" id="PIRNR000723"/>
    </source>
</evidence>
<comment type="caution">
    <text evidence="6">The sequence shown here is derived from an EMBL/GenBank/DDBJ whole genome shotgun (WGS) entry which is preliminary data.</text>
</comment>